<comment type="caution">
    <text evidence="6">The sequence shown here is derived from an EMBL/GenBank/DDBJ whole genome shotgun (WGS) entry which is preliminary data.</text>
</comment>
<dbReference type="Proteomes" id="UP000288405">
    <property type="component" value="Unassembled WGS sequence"/>
</dbReference>
<keyword evidence="7" id="KW-1185">Reference proteome</keyword>
<dbReference type="SUPFAM" id="SSF46785">
    <property type="entry name" value="Winged helix' DNA-binding domain"/>
    <property type="match status" value="1"/>
</dbReference>
<dbReference type="InterPro" id="IPR036390">
    <property type="entry name" value="WH_DNA-bd_sf"/>
</dbReference>
<sequence>MKIWPLRVLDTVIRAGSLQAGAAELHRTPAALSMALSGLEHELGFAVLDRSGYRLQLTAQGAQFLRHAQELLRQHDRLNSVVTQLREGAEPKLLIGYDYTCNPDLLLPALREVQQAFPVTELIVSGYSQLDSLQEVAEGRADLTLTPWLPTFQQIADFESLRISRFELVVTLAQSLVDAHGLPQSRDELAALPYLLPRNMNMGINPEQIYRVAGKSRLRVNDAHTLVRYLRAGLGWGVVPRDLVTRELHSGTLREIDIPGFLDHISAEVHLVKLATRELGPAGQRMWQTFATREL</sequence>
<dbReference type="Gene3D" id="3.40.190.290">
    <property type="match status" value="1"/>
</dbReference>
<name>A0A432WIC4_9GAMM</name>
<evidence type="ECO:0000313" key="7">
    <source>
        <dbReference type="Proteomes" id="UP000288405"/>
    </source>
</evidence>
<evidence type="ECO:0000256" key="3">
    <source>
        <dbReference type="ARBA" id="ARBA00023125"/>
    </source>
</evidence>
<dbReference type="EMBL" id="PIPM01000005">
    <property type="protein sequence ID" value="RUO33518.1"/>
    <property type="molecule type" value="Genomic_DNA"/>
</dbReference>
<dbReference type="InterPro" id="IPR005119">
    <property type="entry name" value="LysR_subst-bd"/>
</dbReference>
<accession>A0A432WIC4</accession>
<keyword evidence="4" id="KW-0804">Transcription</keyword>
<gene>
    <name evidence="6" type="ORF">CWE11_06670</name>
</gene>
<dbReference type="OrthoDB" id="9786526at2"/>
<dbReference type="PANTHER" id="PTHR30126:SF91">
    <property type="entry name" value="LYSR FAMILY TRANSCRIPTIONAL REGULATOR"/>
    <property type="match status" value="1"/>
</dbReference>
<dbReference type="GO" id="GO:0000976">
    <property type="term" value="F:transcription cis-regulatory region binding"/>
    <property type="evidence" value="ECO:0007669"/>
    <property type="project" value="TreeGrafter"/>
</dbReference>
<keyword evidence="2" id="KW-0805">Transcription regulation</keyword>
<dbReference type="Gene3D" id="1.10.10.10">
    <property type="entry name" value="Winged helix-like DNA-binding domain superfamily/Winged helix DNA-binding domain"/>
    <property type="match status" value="1"/>
</dbReference>
<comment type="similarity">
    <text evidence="1">Belongs to the LysR transcriptional regulatory family.</text>
</comment>
<dbReference type="PANTHER" id="PTHR30126">
    <property type="entry name" value="HTH-TYPE TRANSCRIPTIONAL REGULATOR"/>
    <property type="match status" value="1"/>
</dbReference>
<dbReference type="InterPro" id="IPR000847">
    <property type="entry name" value="LysR_HTH_N"/>
</dbReference>
<dbReference type="RefSeq" id="WP_126776828.1">
    <property type="nucleotide sequence ID" value="NZ_PIPM01000005.1"/>
</dbReference>
<evidence type="ECO:0000256" key="1">
    <source>
        <dbReference type="ARBA" id="ARBA00009437"/>
    </source>
</evidence>
<dbReference type="CDD" id="cd05466">
    <property type="entry name" value="PBP2_LTTR_substrate"/>
    <property type="match status" value="1"/>
</dbReference>
<reference evidence="6 7" key="1">
    <citation type="journal article" date="2011" name="Front. Microbiol.">
        <title>Genomic signatures of strain selection and enhancement in Bacillus atrophaeus var. globigii, a historical biowarfare simulant.</title>
        <authorList>
            <person name="Gibbons H.S."/>
            <person name="Broomall S.M."/>
            <person name="McNew L.A."/>
            <person name="Daligault H."/>
            <person name="Chapman C."/>
            <person name="Bruce D."/>
            <person name="Karavis M."/>
            <person name="Krepps M."/>
            <person name="McGregor P.A."/>
            <person name="Hong C."/>
            <person name="Park K.H."/>
            <person name="Akmal A."/>
            <person name="Feldman A."/>
            <person name="Lin J.S."/>
            <person name="Chang W.E."/>
            <person name="Higgs B.W."/>
            <person name="Demirev P."/>
            <person name="Lindquist J."/>
            <person name="Liem A."/>
            <person name="Fochler E."/>
            <person name="Read T.D."/>
            <person name="Tapia R."/>
            <person name="Johnson S."/>
            <person name="Bishop-Lilly K.A."/>
            <person name="Detter C."/>
            <person name="Han C."/>
            <person name="Sozhamannan S."/>
            <person name="Rosenzweig C.N."/>
            <person name="Skowronski E.W."/>
        </authorList>
    </citation>
    <scope>NUCLEOTIDE SEQUENCE [LARGE SCALE GENOMIC DNA]</scope>
    <source>
        <strain evidence="6 7">GYP-17</strain>
    </source>
</reference>
<dbReference type="Pfam" id="PF00126">
    <property type="entry name" value="HTH_1"/>
    <property type="match status" value="1"/>
</dbReference>
<dbReference type="Pfam" id="PF03466">
    <property type="entry name" value="LysR_substrate"/>
    <property type="match status" value="1"/>
</dbReference>
<dbReference type="InterPro" id="IPR036388">
    <property type="entry name" value="WH-like_DNA-bd_sf"/>
</dbReference>
<dbReference type="GO" id="GO:0003700">
    <property type="term" value="F:DNA-binding transcription factor activity"/>
    <property type="evidence" value="ECO:0007669"/>
    <property type="project" value="InterPro"/>
</dbReference>
<evidence type="ECO:0000313" key="6">
    <source>
        <dbReference type="EMBL" id="RUO33518.1"/>
    </source>
</evidence>
<evidence type="ECO:0000256" key="2">
    <source>
        <dbReference type="ARBA" id="ARBA00023015"/>
    </source>
</evidence>
<dbReference type="SUPFAM" id="SSF53850">
    <property type="entry name" value="Periplasmic binding protein-like II"/>
    <property type="match status" value="1"/>
</dbReference>
<feature type="domain" description="HTH lysR-type" evidence="5">
    <location>
        <begin position="1"/>
        <end position="58"/>
    </location>
</feature>
<evidence type="ECO:0000256" key="4">
    <source>
        <dbReference type="ARBA" id="ARBA00023163"/>
    </source>
</evidence>
<dbReference type="AlphaFoldDB" id="A0A432WIC4"/>
<evidence type="ECO:0000259" key="5">
    <source>
        <dbReference type="PROSITE" id="PS50931"/>
    </source>
</evidence>
<organism evidence="6 7">
    <name type="scientific">Aliidiomarina sanyensis</name>
    <dbReference type="NCBI Taxonomy" id="1249555"/>
    <lineage>
        <taxon>Bacteria</taxon>
        <taxon>Pseudomonadati</taxon>
        <taxon>Pseudomonadota</taxon>
        <taxon>Gammaproteobacteria</taxon>
        <taxon>Alteromonadales</taxon>
        <taxon>Idiomarinaceae</taxon>
        <taxon>Aliidiomarina</taxon>
    </lineage>
</organism>
<dbReference type="PROSITE" id="PS50931">
    <property type="entry name" value="HTH_LYSR"/>
    <property type="match status" value="1"/>
</dbReference>
<protein>
    <submittedName>
        <fullName evidence="6">LysR family transcriptional regulator</fullName>
    </submittedName>
</protein>
<proteinExistence type="inferred from homology"/>
<keyword evidence="3" id="KW-0238">DNA-binding</keyword>